<protein>
    <submittedName>
        <fullName evidence="1">Uncharacterized protein</fullName>
    </submittedName>
</protein>
<accession>A0AAE0GAA0</accession>
<name>A0AAE0GAA0_9CHLO</name>
<evidence type="ECO:0000313" key="1">
    <source>
        <dbReference type="EMBL" id="KAK3274302.1"/>
    </source>
</evidence>
<reference evidence="1 2" key="1">
    <citation type="journal article" date="2015" name="Genome Biol. Evol.">
        <title>Comparative Genomics of a Bacterivorous Green Alga Reveals Evolutionary Causalities and Consequences of Phago-Mixotrophic Mode of Nutrition.</title>
        <authorList>
            <person name="Burns J.A."/>
            <person name="Paasch A."/>
            <person name="Narechania A."/>
            <person name="Kim E."/>
        </authorList>
    </citation>
    <scope>NUCLEOTIDE SEQUENCE [LARGE SCALE GENOMIC DNA]</scope>
    <source>
        <strain evidence="1 2">PLY_AMNH</strain>
    </source>
</reference>
<dbReference type="AlphaFoldDB" id="A0AAE0GAA0"/>
<evidence type="ECO:0000313" key="2">
    <source>
        <dbReference type="Proteomes" id="UP001190700"/>
    </source>
</evidence>
<organism evidence="1 2">
    <name type="scientific">Cymbomonas tetramitiformis</name>
    <dbReference type="NCBI Taxonomy" id="36881"/>
    <lineage>
        <taxon>Eukaryota</taxon>
        <taxon>Viridiplantae</taxon>
        <taxon>Chlorophyta</taxon>
        <taxon>Pyramimonadophyceae</taxon>
        <taxon>Pyramimonadales</taxon>
        <taxon>Pyramimonadaceae</taxon>
        <taxon>Cymbomonas</taxon>
    </lineage>
</organism>
<comment type="caution">
    <text evidence="1">The sequence shown here is derived from an EMBL/GenBank/DDBJ whole genome shotgun (WGS) entry which is preliminary data.</text>
</comment>
<gene>
    <name evidence="1" type="ORF">CYMTET_17509</name>
</gene>
<sequence>MWSATLCEHDLGVGVLSVLWDAISAQASWRRLPSPLNVFSHSEIISTEADNSSVVVTKCGSCEIRSEGGHAAIRIAWALPTD</sequence>
<proteinExistence type="predicted"/>
<keyword evidence="2" id="KW-1185">Reference proteome</keyword>
<dbReference type="Proteomes" id="UP001190700">
    <property type="component" value="Unassembled WGS sequence"/>
</dbReference>
<dbReference type="EMBL" id="LGRX02007804">
    <property type="protein sequence ID" value="KAK3274302.1"/>
    <property type="molecule type" value="Genomic_DNA"/>
</dbReference>